<evidence type="ECO:0000256" key="1">
    <source>
        <dbReference type="SAM" id="SignalP"/>
    </source>
</evidence>
<feature type="signal peptide" evidence="1">
    <location>
        <begin position="1"/>
        <end position="32"/>
    </location>
</feature>
<dbReference type="Proteomes" id="UP000886653">
    <property type="component" value="Unassembled WGS sequence"/>
</dbReference>
<proteinExistence type="predicted"/>
<accession>A0A9P6N829</accession>
<protein>
    <recommendedName>
        <fullName evidence="4">Secreted protein</fullName>
    </recommendedName>
</protein>
<evidence type="ECO:0008006" key="4">
    <source>
        <dbReference type="Google" id="ProtNLM"/>
    </source>
</evidence>
<reference evidence="2" key="1">
    <citation type="submission" date="2013-11" db="EMBL/GenBank/DDBJ databases">
        <title>Genome sequence of the fusiform rust pathogen reveals effectors for host alternation and coevolution with pine.</title>
        <authorList>
            <consortium name="DOE Joint Genome Institute"/>
            <person name="Smith K."/>
            <person name="Pendleton A."/>
            <person name="Kubisiak T."/>
            <person name="Anderson C."/>
            <person name="Salamov A."/>
            <person name="Aerts A."/>
            <person name="Riley R."/>
            <person name="Clum A."/>
            <person name="Lindquist E."/>
            <person name="Ence D."/>
            <person name="Campbell M."/>
            <person name="Kronenberg Z."/>
            <person name="Feau N."/>
            <person name="Dhillon B."/>
            <person name="Hamelin R."/>
            <person name="Burleigh J."/>
            <person name="Smith J."/>
            <person name="Yandell M."/>
            <person name="Nelson C."/>
            <person name="Grigoriev I."/>
            <person name="Davis J."/>
        </authorList>
    </citation>
    <scope>NUCLEOTIDE SEQUENCE</scope>
    <source>
        <strain evidence="2">G11</strain>
    </source>
</reference>
<sequence>MSPQRPQARRTFCRRWLLSRVTFTLLKVLATSRSHLESRRVAGNLPVFHSRAQQMLPFIIQEFWTYENEKGPLYWGFRTKRA</sequence>
<keyword evidence="1" id="KW-0732">Signal</keyword>
<keyword evidence="3" id="KW-1185">Reference proteome</keyword>
<gene>
    <name evidence="2" type="ORF">CROQUDRAFT_99677</name>
</gene>
<dbReference type="AlphaFoldDB" id="A0A9P6N829"/>
<comment type="caution">
    <text evidence="2">The sequence shown here is derived from an EMBL/GenBank/DDBJ whole genome shotgun (WGS) entry which is preliminary data.</text>
</comment>
<organism evidence="2 3">
    <name type="scientific">Cronartium quercuum f. sp. fusiforme G11</name>
    <dbReference type="NCBI Taxonomy" id="708437"/>
    <lineage>
        <taxon>Eukaryota</taxon>
        <taxon>Fungi</taxon>
        <taxon>Dikarya</taxon>
        <taxon>Basidiomycota</taxon>
        <taxon>Pucciniomycotina</taxon>
        <taxon>Pucciniomycetes</taxon>
        <taxon>Pucciniales</taxon>
        <taxon>Coleosporiaceae</taxon>
        <taxon>Cronartium</taxon>
    </lineage>
</organism>
<evidence type="ECO:0000313" key="2">
    <source>
        <dbReference type="EMBL" id="KAG0140742.1"/>
    </source>
</evidence>
<feature type="chain" id="PRO_5040413569" description="Secreted protein" evidence="1">
    <location>
        <begin position="33"/>
        <end position="82"/>
    </location>
</feature>
<name>A0A9P6N829_9BASI</name>
<dbReference type="EMBL" id="MU167422">
    <property type="protein sequence ID" value="KAG0140742.1"/>
    <property type="molecule type" value="Genomic_DNA"/>
</dbReference>
<evidence type="ECO:0000313" key="3">
    <source>
        <dbReference type="Proteomes" id="UP000886653"/>
    </source>
</evidence>